<dbReference type="InterPro" id="IPR046335">
    <property type="entry name" value="LacI/GalR-like_sensor"/>
</dbReference>
<dbReference type="SMART" id="SM00354">
    <property type="entry name" value="HTH_LACI"/>
    <property type="match status" value="1"/>
</dbReference>
<dbReference type="InterPro" id="IPR000843">
    <property type="entry name" value="HTH_LacI"/>
</dbReference>
<dbReference type="Pfam" id="PF00356">
    <property type="entry name" value="LacI"/>
    <property type="match status" value="1"/>
</dbReference>
<sequence>MDINGIARLAGVSRATVSRYLNDGYVSEEKRRLIKQVIDETGYVPSQQAKTLRTGKTNLVGVVIPKINSQSVSRMVAGLTSVLNESKYQMLLANTDNNTGLEVEYLKLFAERNRVDGIVLIATVITPAHRKVLGETRVPVVVLGQELSGCTSVFNDDYHALLDVTNIVLEHGTHPAFIGVLEDDVSAGQMRHRGFLDACRDHGIEVPERAQCVSDFTVDAGYLAAERLLEAYPEADAMVCASDNIAFGAMTCLREYGRRIPQDVQVTGVGDTDLARVITPTLTTVHHHYKTAGMEAAKVLVGAMGERDDVDREVRMSYGVLRRNSTL</sequence>
<proteinExistence type="predicted"/>
<feature type="domain" description="HTH lacI-type" evidence="4">
    <location>
        <begin position="1"/>
        <end position="54"/>
    </location>
</feature>
<dbReference type="AlphaFoldDB" id="A0A6N7XB12"/>
<reference evidence="5 6" key="1">
    <citation type="submission" date="2019-08" db="EMBL/GenBank/DDBJ databases">
        <title>In-depth cultivation of the pig gut microbiome towards novel bacterial diversity and tailored functional studies.</title>
        <authorList>
            <person name="Wylensek D."/>
            <person name="Hitch T.C.A."/>
            <person name="Clavel T."/>
        </authorList>
    </citation>
    <scope>NUCLEOTIDE SEQUENCE [LARGE SCALE GENOMIC DNA]</scope>
    <source>
        <strain evidence="5 6">CA-Schmier-601-WT-1</strain>
    </source>
</reference>
<organism evidence="5 6">
    <name type="scientific">Olsenella porci</name>
    <dbReference type="NCBI Taxonomy" id="2652279"/>
    <lineage>
        <taxon>Bacteria</taxon>
        <taxon>Bacillati</taxon>
        <taxon>Actinomycetota</taxon>
        <taxon>Coriobacteriia</taxon>
        <taxon>Coriobacteriales</taxon>
        <taxon>Atopobiaceae</taxon>
        <taxon>Olsenella</taxon>
    </lineage>
</organism>
<dbReference type="CDD" id="cd01392">
    <property type="entry name" value="HTH_LacI"/>
    <property type="match status" value="1"/>
</dbReference>
<dbReference type="RefSeq" id="WP_154435199.1">
    <property type="nucleotide sequence ID" value="NZ_VUNC01000004.1"/>
</dbReference>
<keyword evidence="1" id="KW-0805">Transcription regulation</keyword>
<dbReference type="SUPFAM" id="SSF53822">
    <property type="entry name" value="Periplasmic binding protein-like I"/>
    <property type="match status" value="1"/>
</dbReference>
<name>A0A6N7XB12_9ACTN</name>
<evidence type="ECO:0000256" key="2">
    <source>
        <dbReference type="ARBA" id="ARBA00023125"/>
    </source>
</evidence>
<dbReference type="PANTHER" id="PTHR30146:SF146">
    <property type="entry name" value="HTH-TYPE TRANSCRIPTIONAL REGULATOR TRER"/>
    <property type="match status" value="1"/>
</dbReference>
<dbReference type="SUPFAM" id="SSF47413">
    <property type="entry name" value="lambda repressor-like DNA-binding domains"/>
    <property type="match status" value="1"/>
</dbReference>
<dbReference type="InterPro" id="IPR010982">
    <property type="entry name" value="Lambda_DNA-bd_dom_sf"/>
</dbReference>
<gene>
    <name evidence="5" type="ORF">FYJ68_06485</name>
</gene>
<evidence type="ECO:0000313" key="6">
    <source>
        <dbReference type="Proteomes" id="UP000469325"/>
    </source>
</evidence>
<evidence type="ECO:0000256" key="3">
    <source>
        <dbReference type="ARBA" id="ARBA00023163"/>
    </source>
</evidence>
<protein>
    <submittedName>
        <fullName evidence="5">LacI family transcriptional regulator</fullName>
    </submittedName>
</protein>
<keyword evidence="3" id="KW-0804">Transcription</keyword>
<evidence type="ECO:0000256" key="1">
    <source>
        <dbReference type="ARBA" id="ARBA00023015"/>
    </source>
</evidence>
<accession>A0A6N7XB12</accession>
<keyword evidence="6" id="KW-1185">Reference proteome</keyword>
<dbReference type="EMBL" id="VUNC01000004">
    <property type="protein sequence ID" value="MST72750.1"/>
    <property type="molecule type" value="Genomic_DNA"/>
</dbReference>
<dbReference type="Proteomes" id="UP000469325">
    <property type="component" value="Unassembled WGS sequence"/>
</dbReference>
<dbReference type="CDD" id="cd01542">
    <property type="entry name" value="PBP1_TreR-like"/>
    <property type="match status" value="1"/>
</dbReference>
<dbReference type="Gene3D" id="1.10.260.40">
    <property type="entry name" value="lambda repressor-like DNA-binding domains"/>
    <property type="match status" value="1"/>
</dbReference>
<evidence type="ECO:0000259" key="4">
    <source>
        <dbReference type="PROSITE" id="PS50932"/>
    </source>
</evidence>
<dbReference type="Pfam" id="PF13377">
    <property type="entry name" value="Peripla_BP_3"/>
    <property type="match status" value="1"/>
</dbReference>
<dbReference type="GO" id="GO:0000976">
    <property type="term" value="F:transcription cis-regulatory region binding"/>
    <property type="evidence" value="ECO:0007669"/>
    <property type="project" value="TreeGrafter"/>
</dbReference>
<dbReference type="InterPro" id="IPR028082">
    <property type="entry name" value="Peripla_BP_I"/>
</dbReference>
<dbReference type="GO" id="GO:0003700">
    <property type="term" value="F:DNA-binding transcription factor activity"/>
    <property type="evidence" value="ECO:0007669"/>
    <property type="project" value="TreeGrafter"/>
</dbReference>
<comment type="caution">
    <text evidence="5">The sequence shown here is derived from an EMBL/GenBank/DDBJ whole genome shotgun (WGS) entry which is preliminary data.</text>
</comment>
<keyword evidence="2" id="KW-0238">DNA-binding</keyword>
<dbReference type="PANTHER" id="PTHR30146">
    <property type="entry name" value="LACI-RELATED TRANSCRIPTIONAL REPRESSOR"/>
    <property type="match status" value="1"/>
</dbReference>
<evidence type="ECO:0000313" key="5">
    <source>
        <dbReference type="EMBL" id="MST72750.1"/>
    </source>
</evidence>
<dbReference type="PROSITE" id="PS50932">
    <property type="entry name" value="HTH_LACI_2"/>
    <property type="match status" value="1"/>
</dbReference>
<dbReference type="Gene3D" id="3.40.50.2300">
    <property type="match status" value="2"/>
</dbReference>